<gene>
    <name evidence="2" type="ORF">BU204_25635</name>
</gene>
<sequence length="263" mass="28854">MRYGIIIAAIVLSWGGFAYKLRDLWHNPRNPALRALCALLLAFAIAVTIGLPPVYQSIPPLMWYPSGVRLVQHLLAVLAGLAMQVLGGHVAGATATVYRFWVPYTVVTLVAMVVLFVLAPVGTDADDFVNQYAAAPFVTEYLLVFLTFAVLSLGAVCLRSVRHARLTRRRCLPTGLRLLASAGLVGIVFALHKAGYALARRFGLEPPWSEGPVSTTLVCGAALLLAVGATVAGWAPKLVRLRLRLRRYHAYRRLDPLWRRCTR</sequence>
<dbReference type="RefSeq" id="WP_075128313.1">
    <property type="nucleotide sequence ID" value="NZ_MSIE01000050.1"/>
</dbReference>
<feature type="transmembrane region" description="Helical" evidence="1">
    <location>
        <begin position="211"/>
        <end position="235"/>
    </location>
</feature>
<feature type="transmembrane region" description="Helical" evidence="1">
    <location>
        <begin position="100"/>
        <end position="121"/>
    </location>
</feature>
<accession>A0A1Q8CK03</accession>
<keyword evidence="3" id="KW-1185">Reference proteome</keyword>
<dbReference type="AlphaFoldDB" id="A0A1Q8CK03"/>
<feature type="transmembrane region" description="Helical" evidence="1">
    <location>
        <begin position="33"/>
        <end position="54"/>
    </location>
</feature>
<dbReference type="OrthoDB" id="3685619at2"/>
<dbReference type="EMBL" id="MSIE01000050">
    <property type="protein sequence ID" value="OLF14676.1"/>
    <property type="molecule type" value="Genomic_DNA"/>
</dbReference>
<feature type="transmembrane region" description="Helical" evidence="1">
    <location>
        <begin position="141"/>
        <end position="158"/>
    </location>
</feature>
<evidence type="ECO:0000313" key="3">
    <source>
        <dbReference type="Proteomes" id="UP000185596"/>
    </source>
</evidence>
<keyword evidence="1" id="KW-0472">Membrane</keyword>
<proteinExistence type="predicted"/>
<dbReference type="STRING" id="1912961.BU204_25635"/>
<keyword evidence="1" id="KW-1133">Transmembrane helix</keyword>
<evidence type="ECO:0000313" key="2">
    <source>
        <dbReference type="EMBL" id="OLF14676.1"/>
    </source>
</evidence>
<dbReference type="Proteomes" id="UP000185596">
    <property type="component" value="Unassembled WGS sequence"/>
</dbReference>
<comment type="caution">
    <text evidence="2">The sequence shown here is derived from an EMBL/GenBank/DDBJ whole genome shotgun (WGS) entry which is preliminary data.</text>
</comment>
<feature type="transmembrane region" description="Helical" evidence="1">
    <location>
        <begin position="74"/>
        <end position="93"/>
    </location>
</feature>
<name>A0A1Q8CK03_9PSEU</name>
<keyword evidence="1" id="KW-0812">Transmembrane</keyword>
<feature type="transmembrane region" description="Helical" evidence="1">
    <location>
        <begin position="178"/>
        <end position="199"/>
    </location>
</feature>
<dbReference type="NCBIfam" id="NF042915">
    <property type="entry name" value="MAB_1171c_fam"/>
    <property type="match status" value="1"/>
</dbReference>
<feature type="transmembrane region" description="Helical" evidence="1">
    <location>
        <begin position="6"/>
        <end position="21"/>
    </location>
</feature>
<evidence type="ECO:0000256" key="1">
    <source>
        <dbReference type="SAM" id="Phobius"/>
    </source>
</evidence>
<protein>
    <submittedName>
        <fullName evidence="2">Uncharacterized protein</fullName>
    </submittedName>
</protein>
<organism evidence="2 3">
    <name type="scientific">Actinophytocola xanthii</name>
    <dbReference type="NCBI Taxonomy" id="1912961"/>
    <lineage>
        <taxon>Bacteria</taxon>
        <taxon>Bacillati</taxon>
        <taxon>Actinomycetota</taxon>
        <taxon>Actinomycetes</taxon>
        <taxon>Pseudonocardiales</taxon>
        <taxon>Pseudonocardiaceae</taxon>
    </lineage>
</organism>
<reference evidence="2 3" key="1">
    <citation type="submission" date="2016-12" db="EMBL/GenBank/DDBJ databases">
        <title>The draft genome sequence of Actinophytocola sp. 11-183.</title>
        <authorList>
            <person name="Wang W."/>
            <person name="Yuan L."/>
        </authorList>
    </citation>
    <scope>NUCLEOTIDE SEQUENCE [LARGE SCALE GENOMIC DNA]</scope>
    <source>
        <strain evidence="2 3">11-183</strain>
    </source>
</reference>
<dbReference type="InterPro" id="IPR050039">
    <property type="entry name" value="MAB_1171c-like"/>
</dbReference>